<name>A0ABD2J688_9BILA</name>
<dbReference type="AlphaFoldDB" id="A0ABD2J688"/>
<proteinExistence type="predicted"/>
<accession>A0ABD2J688</accession>
<reference evidence="1 2" key="1">
    <citation type="submission" date="2024-10" db="EMBL/GenBank/DDBJ databases">
        <authorList>
            <person name="Kim D."/>
        </authorList>
    </citation>
    <scope>NUCLEOTIDE SEQUENCE [LARGE SCALE GENOMIC DNA]</scope>
    <source>
        <strain evidence="1">BH-2024</strain>
    </source>
</reference>
<dbReference type="Proteomes" id="UP001620626">
    <property type="component" value="Unassembled WGS sequence"/>
</dbReference>
<dbReference type="EMBL" id="JBICBT010001044">
    <property type="protein sequence ID" value="KAL3086355.1"/>
    <property type="molecule type" value="Genomic_DNA"/>
</dbReference>
<gene>
    <name evidence="1" type="ORF">niasHT_033473</name>
</gene>
<protein>
    <recommendedName>
        <fullName evidence="3">F-box domain-containing protein</fullName>
    </recommendedName>
</protein>
<organism evidence="1 2">
    <name type="scientific">Heterodera trifolii</name>
    <dbReference type="NCBI Taxonomy" id="157864"/>
    <lineage>
        <taxon>Eukaryota</taxon>
        <taxon>Metazoa</taxon>
        <taxon>Ecdysozoa</taxon>
        <taxon>Nematoda</taxon>
        <taxon>Chromadorea</taxon>
        <taxon>Rhabditida</taxon>
        <taxon>Tylenchina</taxon>
        <taxon>Tylenchomorpha</taxon>
        <taxon>Tylenchoidea</taxon>
        <taxon>Heteroderidae</taxon>
        <taxon>Heteroderinae</taxon>
        <taxon>Heterodera</taxon>
    </lineage>
</organism>
<comment type="caution">
    <text evidence="1">The sequence shown here is derived from an EMBL/GenBank/DDBJ whole genome shotgun (WGS) entry which is preliminary data.</text>
</comment>
<evidence type="ECO:0000313" key="2">
    <source>
        <dbReference type="Proteomes" id="UP001620626"/>
    </source>
</evidence>
<keyword evidence="2" id="KW-1185">Reference proteome</keyword>
<evidence type="ECO:0000313" key="1">
    <source>
        <dbReference type="EMBL" id="KAL3086355.1"/>
    </source>
</evidence>
<sequence length="271" mass="30584">MPLVGASSACSFSSSFNSYFSPRVRSSSVSLRPRARRLPNELLTELARFAQYDFLEQSCAANSRLRALLRPILQQKDAKLCSLFFDDVRLLSLWFKNWAVRSNALRKFVNLRATVDSKWCEEAMQTKPDLWAVNRARVTSRGLIADLRELRTLTDELIGTIHKGRLTDSAAAVSAPCDWLRLFGLGPSSSVRFQSQRSLLIAKVLAEPKKVLDVWLNKDLPSQKALVRGLVQLLRDDFKDESIKCQSQYTGCINVLKTCDSRLKALITSLK</sequence>
<evidence type="ECO:0008006" key="3">
    <source>
        <dbReference type="Google" id="ProtNLM"/>
    </source>
</evidence>